<evidence type="ECO:0000313" key="2">
    <source>
        <dbReference type="EMBL" id="MDO1558204.1"/>
    </source>
</evidence>
<protein>
    <recommendedName>
        <fullName evidence="4">Lipoprotein</fullName>
    </recommendedName>
</protein>
<feature type="region of interest" description="Disordered" evidence="1">
    <location>
        <begin position="20"/>
        <end position="50"/>
    </location>
</feature>
<sequence length="153" mass="16425">MLRIAFSLLAGFGLAACQDQSSRTDTPAHMPQSPPEDSRPATPAVPADEAEGPAYVGVWAAYARWCEQASTRTDQTPIRITAERFEGYENTCAITSSEQTAADSWRLNLSCVAEGQSYEERLEAVVQDNALTLAYPDRPGAGATQLVRCGPAS</sequence>
<proteinExistence type="predicted"/>
<evidence type="ECO:0008006" key="4">
    <source>
        <dbReference type="Google" id="ProtNLM"/>
    </source>
</evidence>
<comment type="caution">
    <text evidence="2">The sequence shown here is derived from an EMBL/GenBank/DDBJ whole genome shotgun (WGS) entry which is preliminary data.</text>
</comment>
<dbReference type="PROSITE" id="PS51257">
    <property type="entry name" value="PROKAR_LIPOPROTEIN"/>
    <property type="match status" value="1"/>
</dbReference>
<dbReference type="Proteomes" id="UP001169063">
    <property type="component" value="Unassembled WGS sequence"/>
</dbReference>
<reference evidence="2" key="1">
    <citation type="submission" date="2023-07" db="EMBL/GenBank/DDBJ databases">
        <title>Brevundimonas soil sp. nov., isolated from the soil of chemical plant.</title>
        <authorList>
            <person name="Wu N."/>
        </authorList>
    </citation>
    <scope>NUCLEOTIDE SEQUENCE</scope>
    <source>
        <strain evidence="2">XZ-24</strain>
    </source>
</reference>
<accession>A0ABT8SI46</accession>
<evidence type="ECO:0000313" key="3">
    <source>
        <dbReference type="Proteomes" id="UP001169063"/>
    </source>
</evidence>
<keyword evidence="3" id="KW-1185">Reference proteome</keyword>
<gene>
    <name evidence="2" type="ORF">Q0812_02005</name>
</gene>
<name>A0ABT8SI46_9CAUL</name>
<organism evidence="2 3">
    <name type="scientific">Peiella sedimenti</name>
    <dbReference type="NCBI Taxonomy" id="3061083"/>
    <lineage>
        <taxon>Bacteria</taxon>
        <taxon>Pseudomonadati</taxon>
        <taxon>Pseudomonadota</taxon>
        <taxon>Alphaproteobacteria</taxon>
        <taxon>Caulobacterales</taxon>
        <taxon>Caulobacteraceae</taxon>
        <taxon>Peiella</taxon>
    </lineage>
</organism>
<dbReference type="EMBL" id="JAUKTR010000001">
    <property type="protein sequence ID" value="MDO1558204.1"/>
    <property type="molecule type" value="Genomic_DNA"/>
</dbReference>
<evidence type="ECO:0000256" key="1">
    <source>
        <dbReference type="SAM" id="MobiDB-lite"/>
    </source>
</evidence>
<dbReference type="RefSeq" id="WP_302108624.1">
    <property type="nucleotide sequence ID" value="NZ_JAUKTR010000001.1"/>
</dbReference>